<dbReference type="SUPFAM" id="SSF51905">
    <property type="entry name" value="FAD/NAD(P)-binding domain"/>
    <property type="match status" value="1"/>
</dbReference>
<dbReference type="AlphaFoldDB" id="A0A3Q9GJC2"/>
<dbReference type="PANTHER" id="PTHR42685:SF22">
    <property type="entry name" value="CONDITIONED MEDIUM FACTOR RECEPTOR 1"/>
    <property type="match status" value="1"/>
</dbReference>
<accession>A0A3Q9GJC2</accession>
<dbReference type="InterPro" id="IPR050407">
    <property type="entry name" value="Geranylgeranyl_reductase"/>
</dbReference>
<evidence type="ECO:0000313" key="2">
    <source>
        <dbReference type="EMBL" id="AZR07520.1"/>
    </source>
</evidence>
<proteinExistence type="predicted"/>
<dbReference type="GO" id="GO:0016628">
    <property type="term" value="F:oxidoreductase activity, acting on the CH-CH group of donors, NAD or NADP as acceptor"/>
    <property type="evidence" value="ECO:0007669"/>
    <property type="project" value="InterPro"/>
</dbReference>
<organism evidence="2 3">
    <name type="scientific">Trueperella pyogenes</name>
    <dbReference type="NCBI Taxonomy" id="1661"/>
    <lineage>
        <taxon>Bacteria</taxon>
        <taxon>Bacillati</taxon>
        <taxon>Actinomycetota</taxon>
        <taxon>Actinomycetes</taxon>
        <taxon>Actinomycetales</taxon>
        <taxon>Actinomycetaceae</taxon>
        <taxon>Trueperella</taxon>
    </lineage>
</organism>
<reference evidence="2 3" key="1">
    <citation type="submission" date="2018-11" db="EMBL/GenBank/DDBJ databases">
        <title>Multidrug-resistant genes are associated with an 42-kb island TGI1 carrying a complex class 1 integron in a Trueperella pyogenes.</title>
        <authorList>
            <person name="Dong W."/>
        </authorList>
    </citation>
    <scope>NUCLEOTIDE SEQUENCE [LARGE SCALE GENOMIC DNA]</scope>
    <source>
        <strain evidence="2 3">TP4</strain>
    </source>
</reference>
<dbReference type="Gene3D" id="3.50.50.60">
    <property type="entry name" value="FAD/NAD(P)-binding domain"/>
    <property type="match status" value="1"/>
</dbReference>
<dbReference type="PANTHER" id="PTHR42685">
    <property type="entry name" value="GERANYLGERANYL DIPHOSPHATE REDUCTASE"/>
    <property type="match status" value="1"/>
</dbReference>
<sequence>MAMTEYADVIVVGAGPGGAATAHYLAQNGIDVLVFEKATFPRDKICGDGLTPRAVGELIRMGLSLPEEDGWVRNYGVRAYGAGRMIEVPWPELASMPAWGSANRRIDFDQMLISHAIASGARVREAVTVTGPIIHEKSGRVIGVKARSTHDRKQEMTFCARFVVDAGGVAARLATSVGREKDMKRPMGVAYRTYFESPLAHTDMMESWLELWAGKPGHSEQLPGYAWAFAVGDGLINVGLGSLSSTAKPSGIDHRKVFQQWLDNTPEEWQMNADTQRGQIRGAALPMAFNRKPHYARGLALVGDAGGMVSPFNGEGIGPALVAGRLVADAIAQALAHATLGQQDRVMAEYPRKLTAELGGYYTLGRIFAALIERPEIMHLCVRYGLPRPTLMTLVMKLLSDSYDRHDGDWMDRLITALTKVVPQA</sequence>
<dbReference type="Pfam" id="PF01494">
    <property type="entry name" value="FAD_binding_3"/>
    <property type="match status" value="1"/>
</dbReference>
<gene>
    <name evidence="2" type="ORF">EBQ10_09655</name>
</gene>
<protein>
    <submittedName>
        <fullName evidence="2">Geranylgeranyl reductase family protein</fullName>
    </submittedName>
</protein>
<dbReference type="InterPro" id="IPR036188">
    <property type="entry name" value="FAD/NAD-bd_sf"/>
</dbReference>
<dbReference type="PRINTS" id="PR00420">
    <property type="entry name" value="RNGMNOXGNASE"/>
</dbReference>
<dbReference type="GO" id="GO:0071949">
    <property type="term" value="F:FAD binding"/>
    <property type="evidence" value="ECO:0007669"/>
    <property type="project" value="InterPro"/>
</dbReference>
<dbReference type="EMBL" id="CP033905">
    <property type="protein sequence ID" value="AZR07520.1"/>
    <property type="molecule type" value="Genomic_DNA"/>
</dbReference>
<evidence type="ECO:0000259" key="1">
    <source>
        <dbReference type="Pfam" id="PF01494"/>
    </source>
</evidence>
<evidence type="ECO:0000313" key="3">
    <source>
        <dbReference type="Proteomes" id="UP000275951"/>
    </source>
</evidence>
<name>A0A3Q9GJC2_9ACTO</name>
<dbReference type="NCBIfam" id="TIGR02032">
    <property type="entry name" value="GG-red-SF"/>
    <property type="match status" value="1"/>
</dbReference>
<feature type="domain" description="FAD-binding" evidence="1">
    <location>
        <begin position="7"/>
        <end position="334"/>
    </location>
</feature>
<dbReference type="InterPro" id="IPR011777">
    <property type="entry name" value="Geranylgeranyl_Rdtase_fam"/>
</dbReference>
<dbReference type="InterPro" id="IPR002938">
    <property type="entry name" value="FAD-bd"/>
</dbReference>
<dbReference type="Proteomes" id="UP000275951">
    <property type="component" value="Chromosome"/>
</dbReference>